<gene>
    <name evidence="4" type="primary">LOC110412787</name>
</gene>
<proteinExistence type="predicted"/>
<reference evidence="4" key="1">
    <citation type="submission" date="2025-08" db="UniProtKB">
        <authorList>
            <consortium name="RefSeq"/>
        </authorList>
    </citation>
    <scope>IDENTIFICATION</scope>
    <source>
        <tissue evidence="4">Leaf</tissue>
    </source>
</reference>
<dbReference type="Proteomes" id="UP000504621">
    <property type="component" value="Unplaced"/>
</dbReference>
<dbReference type="Pfam" id="PF12697">
    <property type="entry name" value="Abhydrolase_6"/>
    <property type="match status" value="1"/>
</dbReference>
<dbReference type="InterPro" id="IPR045889">
    <property type="entry name" value="MES/HNL"/>
</dbReference>
<dbReference type="InterPro" id="IPR029058">
    <property type="entry name" value="AB_hydrolase_fold"/>
</dbReference>
<protein>
    <submittedName>
        <fullName evidence="4">Methylesterase 17-like isoform X1</fullName>
    </submittedName>
</protein>
<evidence type="ECO:0000256" key="1">
    <source>
        <dbReference type="ARBA" id="ARBA00022801"/>
    </source>
</evidence>
<dbReference type="GO" id="GO:0080030">
    <property type="term" value="F:methyl indole-3-acetate esterase activity"/>
    <property type="evidence" value="ECO:0007669"/>
    <property type="project" value="TreeGrafter"/>
</dbReference>
<evidence type="ECO:0000259" key="2">
    <source>
        <dbReference type="Pfam" id="PF12697"/>
    </source>
</evidence>
<dbReference type="FunFam" id="3.40.50.1820:FF:000025">
    <property type="entry name" value="putative methylesterase 11, chloroplastic"/>
    <property type="match status" value="1"/>
</dbReference>
<dbReference type="PANTHER" id="PTHR10992:SF1010">
    <property type="entry name" value="METHYLESTERASE 17-LIKE"/>
    <property type="match status" value="1"/>
</dbReference>
<dbReference type="Gene3D" id="3.40.50.1820">
    <property type="entry name" value="alpha/beta hydrolase"/>
    <property type="match status" value="1"/>
</dbReference>
<dbReference type="OrthoDB" id="1263307at2759"/>
<dbReference type="AlphaFoldDB" id="A0A6J0ZWL1"/>
<name>A0A6J0ZWL1_9ROSI</name>
<keyword evidence="1" id="KW-0378">Hydrolase</keyword>
<dbReference type="GO" id="GO:0009694">
    <property type="term" value="P:jasmonic acid metabolic process"/>
    <property type="evidence" value="ECO:0007669"/>
    <property type="project" value="TreeGrafter"/>
</dbReference>
<dbReference type="InterPro" id="IPR000073">
    <property type="entry name" value="AB_hydrolase_1"/>
</dbReference>
<dbReference type="GO" id="GO:0080031">
    <property type="term" value="F:methyl salicylate esterase activity"/>
    <property type="evidence" value="ECO:0007669"/>
    <property type="project" value="TreeGrafter"/>
</dbReference>
<dbReference type="GeneID" id="110412787"/>
<keyword evidence="3" id="KW-1185">Reference proteome</keyword>
<evidence type="ECO:0000313" key="3">
    <source>
        <dbReference type="Proteomes" id="UP000504621"/>
    </source>
</evidence>
<sequence>MGDTEKKLHFVMVHGFGHGAWCWFKIRSLLEASDYKVTCLDLKASGIDPSDPNTIFTFQEYNEPLIDLLSNLPENENVILVGHSAGGLSLTYAIHRFANKIHMAIYVAANMLRRGFVSDQDYKDADPDLSKYGDINKTVYGLGADQPPTSTVIKAQFQRKILYHLSSKEDSTLAAMLLRPGPLRPFRGVHFTEGPESGADSVPRVFIKTMHDRVIMQHQQDAMIRRWPPAQVFVVESDHSPFFSTPSHLFAYLLEAVTSINCAT</sequence>
<feature type="domain" description="AB hydrolase-1" evidence="2">
    <location>
        <begin position="10"/>
        <end position="251"/>
    </location>
</feature>
<dbReference type="PANTHER" id="PTHR10992">
    <property type="entry name" value="METHYLESTERASE FAMILY MEMBER"/>
    <property type="match status" value="1"/>
</dbReference>
<dbReference type="SUPFAM" id="SSF53474">
    <property type="entry name" value="alpha/beta-Hydrolases"/>
    <property type="match status" value="1"/>
</dbReference>
<organism evidence="3 4">
    <name type="scientific">Herrania umbratica</name>
    <dbReference type="NCBI Taxonomy" id="108875"/>
    <lineage>
        <taxon>Eukaryota</taxon>
        <taxon>Viridiplantae</taxon>
        <taxon>Streptophyta</taxon>
        <taxon>Embryophyta</taxon>
        <taxon>Tracheophyta</taxon>
        <taxon>Spermatophyta</taxon>
        <taxon>Magnoliopsida</taxon>
        <taxon>eudicotyledons</taxon>
        <taxon>Gunneridae</taxon>
        <taxon>Pentapetalae</taxon>
        <taxon>rosids</taxon>
        <taxon>malvids</taxon>
        <taxon>Malvales</taxon>
        <taxon>Malvaceae</taxon>
        <taxon>Byttnerioideae</taxon>
        <taxon>Herrania</taxon>
    </lineage>
</organism>
<dbReference type="GO" id="GO:0009696">
    <property type="term" value="P:salicylic acid metabolic process"/>
    <property type="evidence" value="ECO:0007669"/>
    <property type="project" value="TreeGrafter"/>
</dbReference>
<evidence type="ECO:0000313" key="4">
    <source>
        <dbReference type="RefSeq" id="XP_021279083.1"/>
    </source>
</evidence>
<dbReference type="GO" id="GO:0080032">
    <property type="term" value="F:methyl jasmonate esterase activity"/>
    <property type="evidence" value="ECO:0007669"/>
    <property type="project" value="TreeGrafter"/>
</dbReference>
<dbReference type="RefSeq" id="XP_021279083.1">
    <property type="nucleotide sequence ID" value="XM_021423408.1"/>
</dbReference>
<accession>A0A6J0ZWL1</accession>